<name>A0A2V2YYX7_9BACL</name>
<comment type="caution">
    <text evidence="2">The sequence shown here is derived from an EMBL/GenBank/DDBJ whole genome shotgun (WGS) entry which is preliminary data.</text>
</comment>
<accession>A0A2V2YYX7</accession>
<dbReference type="Pfam" id="PF00550">
    <property type="entry name" value="PP-binding"/>
    <property type="match status" value="1"/>
</dbReference>
<protein>
    <submittedName>
        <fullName evidence="2">Acyl carrier protein</fullName>
    </submittedName>
</protein>
<dbReference type="EMBL" id="QGTQ01000002">
    <property type="protein sequence ID" value="PWW07339.1"/>
    <property type="molecule type" value="Genomic_DNA"/>
</dbReference>
<reference evidence="2 3" key="1">
    <citation type="submission" date="2018-05" db="EMBL/GenBank/DDBJ databases">
        <title>Genomic Encyclopedia of Type Strains, Phase III (KMG-III): the genomes of soil and plant-associated and newly described type strains.</title>
        <authorList>
            <person name="Whitman W."/>
        </authorList>
    </citation>
    <scope>NUCLEOTIDE SEQUENCE [LARGE SCALE GENOMIC DNA]</scope>
    <source>
        <strain evidence="2 3">CECT 5696</strain>
    </source>
</reference>
<dbReference type="PROSITE" id="PS50075">
    <property type="entry name" value="CARRIER"/>
    <property type="match status" value="1"/>
</dbReference>
<dbReference type="Gene3D" id="1.10.1200.10">
    <property type="entry name" value="ACP-like"/>
    <property type="match status" value="1"/>
</dbReference>
<evidence type="ECO:0000313" key="2">
    <source>
        <dbReference type="EMBL" id="PWW07339.1"/>
    </source>
</evidence>
<dbReference type="Proteomes" id="UP000246635">
    <property type="component" value="Unassembled WGS sequence"/>
</dbReference>
<keyword evidence="3" id="KW-1185">Reference proteome</keyword>
<evidence type="ECO:0000259" key="1">
    <source>
        <dbReference type="PROSITE" id="PS50075"/>
    </source>
</evidence>
<proteinExistence type="predicted"/>
<evidence type="ECO:0000313" key="3">
    <source>
        <dbReference type="Proteomes" id="UP000246635"/>
    </source>
</evidence>
<dbReference type="AlphaFoldDB" id="A0A2V2YYX7"/>
<sequence>MIADMNAIDEKVSRIVGKVLQHKHPIAMDQVLYPYGLDSMKIIELIVQLEDQFNILLDDNELYFENFSNKRDIIARVKRKLYGQPY</sequence>
<gene>
    <name evidence="2" type="ORF">DFQ01_102231</name>
</gene>
<dbReference type="InterPro" id="IPR036736">
    <property type="entry name" value="ACP-like_sf"/>
</dbReference>
<feature type="domain" description="Carrier" evidence="1">
    <location>
        <begin position="3"/>
        <end position="81"/>
    </location>
</feature>
<dbReference type="InterPro" id="IPR009081">
    <property type="entry name" value="PP-bd_ACP"/>
</dbReference>
<dbReference type="OrthoDB" id="2647924at2"/>
<organism evidence="2 3">
    <name type="scientific">Paenibacillus cellulosilyticus</name>
    <dbReference type="NCBI Taxonomy" id="375489"/>
    <lineage>
        <taxon>Bacteria</taxon>
        <taxon>Bacillati</taxon>
        <taxon>Bacillota</taxon>
        <taxon>Bacilli</taxon>
        <taxon>Bacillales</taxon>
        <taxon>Paenibacillaceae</taxon>
        <taxon>Paenibacillus</taxon>
    </lineage>
</organism>
<dbReference type="SUPFAM" id="SSF47336">
    <property type="entry name" value="ACP-like"/>
    <property type="match status" value="1"/>
</dbReference>